<evidence type="ECO:0000256" key="1">
    <source>
        <dbReference type="ARBA" id="ARBA00001968"/>
    </source>
</evidence>
<sequence length="92" mass="10571">MWMDLGFTGFEKDYPDTLAMIPKKKPKGKELTADAKAWNRIVSGFRVLVEHAIGGVKRFGIVSDKFRNRKDGFDDKVMVISCGLWNYHLKFC</sequence>
<organism evidence="4">
    <name type="scientific">Candidatus Methanogaster sp. ANME-2c ERB4</name>
    <dbReference type="NCBI Taxonomy" id="2759911"/>
    <lineage>
        <taxon>Archaea</taxon>
        <taxon>Methanobacteriati</taxon>
        <taxon>Methanobacteriota</taxon>
        <taxon>Stenosarchaea group</taxon>
        <taxon>Methanomicrobia</taxon>
        <taxon>Methanosarcinales</taxon>
        <taxon>ANME-2 cluster</taxon>
        <taxon>Candidatus Methanogasteraceae</taxon>
        <taxon>Candidatus Methanogaster</taxon>
    </lineage>
</organism>
<name>A0A7G9YKC3_9EURY</name>
<dbReference type="InterPro" id="IPR027806">
    <property type="entry name" value="HARBI1_dom"/>
</dbReference>
<evidence type="ECO:0000313" key="4">
    <source>
        <dbReference type="EMBL" id="QNO48457.1"/>
    </source>
</evidence>
<dbReference type="AlphaFoldDB" id="A0A7G9YKC3"/>
<protein>
    <recommendedName>
        <fullName evidence="3">DDE Tnp4 domain-containing protein</fullName>
    </recommendedName>
</protein>
<accession>A0A7G9YKC3</accession>
<gene>
    <name evidence="4" type="ORF">DBMLIPLO_00009</name>
</gene>
<reference evidence="4" key="1">
    <citation type="submission" date="2020-06" db="EMBL/GenBank/DDBJ databases">
        <title>Unique genomic features of the anaerobic methanotrophic archaea.</title>
        <authorList>
            <person name="Chadwick G.L."/>
            <person name="Skennerton C.T."/>
            <person name="Laso-Perez R."/>
            <person name="Leu A.O."/>
            <person name="Speth D.R."/>
            <person name="Yu H."/>
            <person name="Morgan-Lang C."/>
            <person name="Hatzenpichler R."/>
            <person name="Goudeau D."/>
            <person name="Malmstrom R."/>
            <person name="Brazelton W.J."/>
            <person name="Woyke T."/>
            <person name="Hallam S.J."/>
            <person name="Tyson G.W."/>
            <person name="Wegener G."/>
            <person name="Boetius A."/>
            <person name="Orphan V."/>
        </authorList>
    </citation>
    <scope>NUCLEOTIDE SEQUENCE</scope>
</reference>
<evidence type="ECO:0000259" key="3">
    <source>
        <dbReference type="Pfam" id="PF13359"/>
    </source>
</evidence>
<dbReference type="EMBL" id="MT631346">
    <property type="protein sequence ID" value="QNO48457.1"/>
    <property type="molecule type" value="Genomic_DNA"/>
</dbReference>
<dbReference type="GO" id="GO:0046872">
    <property type="term" value="F:metal ion binding"/>
    <property type="evidence" value="ECO:0007669"/>
    <property type="project" value="UniProtKB-KW"/>
</dbReference>
<comment type="cofactor">
    <cofactor evidence="1">
        <name>a divalent metal cation</name>
        <dbReference type="ChEBI" id="CHEBI:60240"/>
    </cofactor>
</comment>
<keyword evidence="2" id="KW-0479">Metal-binding</keyword>
<proteinExistence type="predicted"/>
<evidence type="ECO:0000256" key="2">
    <source>
        <dbReference type="ARBA" id="ARBA00022723"/>
    </source>
</evidence>
<dbReference type="Pfam" id="PF13359">
    <property type="entry name" value="DDE_Tnp_4"/>
    <property type="match status" value="1"/>
</dbReference>
<feature type="domain" description="DDE Tnp4" evidence="3">
    <location>
        <begin position="18"/>
        <end position="86"/>
    </location>
</feature>